<dbReference type="InterPro" id="IPR011333">
    <property type="entry name" value="SKP1/BTB/POZ_sf"/>
</dbReference>
<sequence length="395" mass="43749">MRAEEHKMMSLLSDRHNQCLVDIFRLESWRPTSTMFNDTSVFQELNIANRTPQLSSVSSVSTSTGVHHFEICNYSLTKGRGIGTNILSRTFTVGKHDWRINCFLDGVKQESSDCISVFLVYCPKSDKEARIKFSLSLLDHATGAAQHRKNSSLNVFSSFSNSWGWTDFINKNELEASSCLRNDSLTIVCNVTVIGEPQTYDSRVLPIVKPSILYKQLGTLLSVEKGADINFEVDGRSFPAHRSVVAASSPVFRAQLSGLMKEAEDQSIKITDIEAPAFEALLLYIYTDNLPETETLTDTGMAQHLLVAADRFALDKLRISCEKKLCEGLDVSNVCTALSLADQHSLSTLKSACLHYLSSPKTLVSSMATDGFIHLVKCCPSIAKEISNKINSELN</sequence>
<gene>
    <name evidence="5" type="ORF">FCM35_KLT16531</name>
</gene>
<dbReference type="InterPro" id="IPR008974">
    <property type="entry name" value="TRAF-like"/>
</dbReference>
<dbReference type="InterPro" id="IPR045005">
    <property type="entry name" value="BPM1-6"/>
</dbReference>
<feature type="domain" description="MATH" evidence="4">
    <location>
        <begin position="64"/>
        <end position="191"/>
    </location>
</feature>
<comment type="caution">
    <text evidence="5">The sequence shown here is derived from an EMBL/GenBank/DDBJ whole genome shotgun (WGS) entry which is preliminary data.</text>
</comment>
<evidence type="ECO:0000313" key="5">
    <source>
        <dbReference type="EMBL" id="KAF3339060.1"/>
    </source>
</evidence>
<dbReference type="PROSITE" id="PS50097">
    <property type="entry name" value="BTB"/>
    <property type="match status" value="1"/>
</dbReference>
<feature type="domain" description="BTB" evidence="3">
    <location>
        <begin position="227"/>
        <end position="294"/>
    </location>
</feature>
<dbReference type="CDD" id="cd00121">
    <property type="entry name" value="MATH"/>
    <property type="match status" value="1"/>
</dbReference>
<organism evidence="5 6">
    <name type="scientific">Carex littledalei</name>
    <dbReference type="NCBI Taxonomy" id="544730"/>
    <lineage>
        <taxon>Eukaryota</taxon>
        <taxon>Viridiplantae</taxon>
        <taxon>Streptophyta</taxon>
        <taxon>Embryophyta</taxon>
        <taxon>Tracheophyta</taxon>
        <taxon>Spermatophyta</taxon>
        <taxon>Magnoliopsida</taxon>
        <taxon>Liliopsida</taxon>
        <taxon>Poales</taxon>
        <taxon>Cyperaceae</taxon>
        <taxon>Cyperoideae</taxon>
        <taxon>Cariceae</taxon>
        <taxon>Carex</taxon>
        <taxon>Carex subgen. Euthyceras</taxon>
    </lineage>
</organism>
<accession>A0A833VRQ8</accession>
<comment type="pathway">
    <text evidence="1">Protein modification; protein ubiquitination.</text>
</comment>
<evidence type="ECO:0000256" key="1">
    <source>
        <dbReference type="ARBA" id="ARBA00004906"/>
    </source>
</evidence>
<dbReference type="InterPro" id="IPR002083">
    <property type="entry name" value="MATH/TRAF_dom"/>
</dbReference>
<dbReference type="SUPFAM" id="SSF54695">
    <property type="entry name" value="POZ domain"/>
    <property type="match status" value="1"/>
</dbReference>
<name>A0A833VRQ8_9POAL</name>
<dbReference type="EMBL" id="SWLB01000004">
    <property type="protein sequence ID" value="KAF3339060.1"/>
    <property type="molecule type" value="Genomic_DNA"/>
</dbReference>
<evidence type="ECO:0000313" key="6">
    <source>
        <dbReference type="Proteomes" id="UP000623129"/>
    </source>
</evidence>
<evidence type="ECO:0000259" key="4">
    <source>
        <dbReference type="PROSITE" id="PS50144"/>
    </source>
</evidence>
<dbReference type="AlphaFoldDB" id="A0A833VRQ8"/>
<reference evidence="5" key="1">
    <citation type="submission" date="2020-01" db="EMBL/GenBank/DDBJ databases">
        <title>Genome sequence of Kobresia littledalei, the first chromosome-level genome in the family Cyperaceae.</title>
        <authorList>
            <person name="Qu G."/>
        </authorList>
    </citation>
    <scope>NUCLEOTIDE SEQUENCE</scope>
    <source>
        <strain evidence="5">C.B.Clarke</strain>
        <tissue evidence="5">Leaf</tissue>
    </source>
</reference>
<dbReference type="GO" id="GO:0016567">
    <property type="term" value="P:protein ubiquitination"/>
    <property type="evidence" value="ECO:0007669"/>
    <property type="project" value="InterPro"/>
</dbReference>
<dbReference type="Gene3D" id="1.25.40.420">
    <property type="match status" value="1"/>
</dbReference>
<keyword evidence="6" id="KW-1185">Reference proteome</keyword>
<dbReference type="PROSITE" id="PS50144">
    <property type="entry name" value="MATH"/>
    <property type="match status" value="1"/>
</dbReference>
<dbReference type="Gene3D" id="3.30.710.10">
    <property type="entry name" value="Potassium Channel Kv1.1, Chain A"/>
    <property type="match status" value="1"/>
</dbReference>
<dbReference type="SUPFAM" id="SSF49599">
    <property type="entry name" value="TRAF domain-like"/>
    <property type="match status" value="1"/>
</dbReference>
<evidence type="ECO:0000259" key="3">
    <source>
        <dbReference type="PROSITE" id="PS50097"/>
    </source>
</evidence>
<dbReference type="PANTHER" id="PTHR26379">
    <property type="entry name" value="BTB/POZ AND MATH DOMAIN-CONTAINING PROTEIN 1"/>
    <property type="match status" value="1"/>
</dbReference>
<proteinExistence type="inferred from homology"/>
<dbReference type="Pfam" id="PF22486">
    <property type="entry name" value="MATH_2"/>
    <property type="match status" value="1"/>
</dbReference>
<dbReference type="InterPro" id="IPR056423">
    <property type="entry name" value="BACK_BPM_SPOP"/>
</dbReference>
<dbReference type="CDD" id="cd18280">
    <property type="entry name" value="BTB_POZ_BPM_plant"/>
    <property type="match status" value="1"/>
</dbReference>
<evidence type="ECO:0000256" key="2">
    <source>
        <dbReference type="ARBA" id="ARBA00010846"/>
    </source>
</evidence>
<dbReference type="InterPro" id="IPR000210">
    <property type="entry name" value="BTB/POZ_dom"/>
</dbReference>
<comment type="similarity">
    <text evidence="2">Belongs to the Tdpoz family.</text>
</comment>
<protein>
    <submittedName>
        <fullName evidence="5">Uncharacterized protein</fullName>
    </submittedName>
</protein>
<dbReference type="Gene3D" id="2.60.210.10">
    <property type="entry name" value="Apoptosis, Tumor Necrosis Factor Receptor Associated Protein 2, Chain A"/>
    <property type="match status" value="1"/>
</dbReference>
<dbReference type="PANTHER" id="PTHR26379:SF187">
    <property type="entry name" value="OS07G0655300 PROTEIN"/>
    <property type="match status" value="1"/>
</dbReference>
<dbReference type="Pfam" id="PF24570">
    <property type="entry name" value="BACK_BPM_SPOP"/>
    <property type="match status" value="1"/>
</dbReference>
<dbReference type="SMART" id="SM00225">
    <property type="entry name" value="BTB"/>
    <property type="match status" value="1"/>
</dbReference>
<dbReference type="OrthoDB" id="6359816at2759"/>
<dbReference type="Proteomes" id="UP000623129">
    <property type="component" value="Unassembled WGS sequence"/>
</dbReference>
<dbReference type="Pfam" id="PF00651">
    <property type="entry name" value="BTB"/>
    <property type="match status" value="1"/>
</dbReference>